<dbReference type="PROSITE" id="PS51996">
    <property type="entry name" value="TR_MART"/>
    <property type="match status" value="1"/>
</dbReference>
<keyword evidence="6 10" id="KW-0521">NADP</keyword>
<dbReference type="GO" id="GO:0106274">
    <property type="term" value="F:NAD+-protein-arginine ADP-ribosyltransferase activity"/>
    <property type="evidence" value="ECO:0007669"/>
    <property type="project" value="UniProtKB-EC"/>
</dbReference>
<evidence type="ECO:0000256" key="1">
    <source>
        <dbReference type="ARBA" id="ARBA00009558"/>
    </source>
</evidence>
<dbReference type="GeneTree" id="ENSGT01030000234601"/>
<keyword evidence="4" id="KW-0548">Nucleotidyltransferase</keyword>
<reference evidence="12" key="2">
    <citation type="journal article" date="2013" name="Nat. Genet.">
        <title>The genome of the platyfish, Xiphophorus maculatus, provides insights into evolutionary adaptation and several complex traits.</title>
        <authorList>
            <person name="Schartl M."/>
            <person name="Walter R.B."/>
            <person name="Shen Y."/>
            <person name="Garcia T."/>
            <person name="Catchen J."/>
            <person name="Amores A."/>
            <person name="Braasch I."/>
            <person name="Chalopin D."/>
            <person name="Volff J.N."/>
            <person name="Lesch K.P."/>
            <person name="Bisazza A."/>
            <person name="Minx P."/>
            <person name="Hillier L."/>
            <person name="Wilson R.K."/>
            <person name="Fuerstenberg S."/>
            <person name="Boore J."/>
            <person name="Searle S."/>
            <person name="Postlethwait J.H."/>
            <person name="Warren W.C."/>
        </authorList>
    </citation>
    <scope>NUCLEOTIDE SEQUENCE [LARGE SCALE GENOMIC DNA]</scope>
    <source>
        <strain evidence="12">JP 163 A</strain>
    </source>
</reference>
<keyword evidence="5 10" id="KW-0732">Signal</keyword>
<dbReference type="PANTHER" id="PTHR10339">
    <property type="entry name" value="ADP-RIBOSYLTRANSFERASE"/>
    <property type="match status" value="1"/>
</dbReference>
<dbReference type="GO" id="GO:0016779">
    <property type="term" value="F:nucleotidyltransferase activity"/>
    <property type="evidence" value="ECO:0007669"/>
    <property type="project" value="UniProtKB-KW"/>
</dbReference>
<evidence type="ECO:0000256" key="7">
    <source>
        <dbReference type="ARBA" id="ARBA00023027"/>
    </source>
</evidence>
<dbReference type="AlphaFoldDB" id="M3ZMS5"/>
<dbReference type="InterPro" id="IPR000768">
    <property type="entry name" value="ART"/>
</dbReference>
<dbReference type="EC" id="2.4.2.31" evidence="10"/>
<organism evidence="11 12">
    <name type="scientific">Xiphophorus maculatus</name>
    <name type="common">Southern platyfish</name>
    <name type="synonym">Platypoecilus maculatus</name>
    <dbReference type="NCBI Taxonomy" id="8083"/>
    <lineage>
        <taxon>Eukaryota</taxon>
        <taxon>Metazoa</taxon>
        <taxon>Chordata</taxon>
        <taxon>Craniata</taxon>
        <taxon>Vertebrata</taxon>
        <taxon>Euteleostomi</taxon>
        <taxon>Actinopterygii</taxon>
        <taxon>Neopterygii</taxon>
        <taxon>Teleostei</taxon>
        <taxon>Neoteleostei</taxon>
        <taxon>Acanthomorphata</taxon>
        <taxon>Ovalentaria</taxon>
        <taxon>Atherinomorphae</taxon>
        <taxon>Cyprinodontiformes</taxon>
        <taxon>Poeciliidae</taxon>
        <taxon>Poeciliinae</taxon>
        <taxon>Xiphophorus</taxon>
    </lineage>
</organism>
<evidence type="ECO:0000256" key="2">
    <source>
        <dbReference type="ARBA" id="ARBA00022676"/>
    </source>
</evidence>
<dbReference type="RefSeq" id="XP_023188952.1">
    <property type="nucleotide sequence ID" value="XM_023333184.1"/>
</dbReference>
<evidence type="ECO:0000256" key="6">
    <source>
        <dbReference type="ARBA" id="ARBA00022857"/>
    </source>
</evidence>
<evidence type="ECO:0000256" key="9">
    <source>
        <dbReference type="ARBA" id="ARBA00047597"/>
    </source>
</evidence>
<evidence type="ECO:0000313" key="11">
    <source>
        <dbReference type="Ensembl" id="ENSXMAP00000003518.1"/>
    </source>
</evidence>
<dbReference type="GeneID" id="102224904"/>
<proteinExistence type="inferred from homology"/>
<evidence type="ECO:0000313" key="12">
    <source>
        <dbReference type="Proteomes" id="UP000002852"/>
    </source>
</evidence>
<reference evidence="11" key="3">
    <citation type="submission" date="2025-08" db="UniProtKB">
        <authorList>
            <consortium name="Ensembl"/>
        </authorList>
    </citation>
    <scope>IDENTIFICATION</scope>
    <source>
        <strain evidence="11">JP 163 A</strain>
    </source>
</reference>
<dbReference type="InterPro" id="IPR050999">
    <property type="entry name" value="ADP-ribosyltransferase_ARG"/>
</dbReference>
<dbReference type="PRINTS" id="PR00970">
    <property type="entry name" value="RIBTRNSFRASE"/>
</dbReference>
<name>M3ZMS5_XIPMA</name>
<evidence type="ECO:0000256" key="3">
    <source>
        <dbReference type="ARBA" id="ARBA00022679"/>
    </source>
</evidence>
<evidence type="ECO:0000256" key="8">
    <source>
        <dbReference type="ARBA" id="ARBA00023157"/>
    </source>
</evidence>
<comment type="similarity">
    <text evidence="1 10">Belongs to the Arg-specific ADP-ribosyltransferase family.</text>
</comment>
<sequence length="275" mass="31790">MSKLIIFVAVFMLFGPCLGAPQAKLKKKCKTLPDCPIQLDMAPESVDDMYDKCENDQEKKIKTFLQNEINKNKNFKQAWNKAEKYYSKWTNNLPLKKEQIMALYAYTLNVPPLYYDFNNATRTQKSVYKTKFLYHTLHFYLTMALRTIKPKAGNCVTVFRRTKCKFSKNVLNKEIRLGAFSSSSMGNYANEEFGTQSCFEISTCFGADISKYSSTKSENEVLIPPYEVFRVTEIKESSKHNKLPCEVVYKLQSTNKPLSNLNCDLIEKKRPHGFN</sequence>
<accession>M3ZMS5</accession>
<dbReference type="InParanoid" id="M3ZMS5"/>
<dbReference type="SUPFAM" id="SSF56399">
    <property type="entry name" value="ADP-ribosylation"/>
    <property type="match status" value="1"/>
</dbReference>
<dbReference type="FunFam" id="3.90.176.10:FF:000001">
    <property type="entry name" value="NAD(P)(+)--arginine ADP-ribosyltransferase"/>
    <property type="match status" value="1"/>
</dbReference>
<reference evidence="12" key="1">
    <citation type="submission" date="2012-01" db="EMBL/GenBank/DDBJ databases">
        <authorList>
            <person name="Walter R."/>
            <person name="Schartl M."/>
            <person name="Warren W."/>
        </authorList>
    </citation>
    <scope>NUCLEOTIDE SEQUENCE [LARGE SCALE GENOMIC DNA]</scope>
    <source>
        <strain evidence="12">JP 163 A</strain>
    </source>
</reference>
<reference evidence="11" key="4">
    <citation type="submission" date="2025-09" db="UniProtKB">
        <authorList>
            <consortium name="Ensembl"/>
        </authorList>
    </citation>
    <scope>IDENTIFICATION</scope>
    <source>
        <strain evidence="11">JP 163 A</strain>
    </source>
</reference>
<evidence type="ECO:0000256" key="5">
    <source>
        <dbReference type="ARBA" id="ARBA00022729"/>
    </source>
</evidence>
<dbReference type="Ensembl" id="ENSXMAT00000003523.2">
    <property type="protein sequence ID" value="ENSXMAP00000003518.1"/>
    <property type="gene ID" value="ENSXMAG00000003515.2"/>
</dbReference>
<feature type="signal peptide" evidence="10">
    <location>
        <begin position="1"/>
        <end position="19"/>
    </location>
</feature>
<keyword evidence="8" id="KW-1015">Disulfide bond</keyword>
<dbReference type="Gene3D" id="3.90.176.10">
    <property type="entry name" value="Toxin ADP-ribosyltransferase, Chain A, domain 1"/>
    <property type="match status" value="1"/>
</dbReference>
<dbReference type="GO" id="GO:0003950">
    <property type="term" value="F:NAD+ poly-ADP-ribosyltransferase activity"/>
    <property type="evidence" value="ECO:0007669"/>
    <property type="project" value="TreeGrafter"/>
</dbReference>
<keyword evidence="12" id="KW-1185">Reference proteome</keyword>
<keyword evidence="3 10" id="KW-0808">Transferase</keyword>
<feature type="chain" id="PRO_5005140504" description="NAD(P)(+)--arginine ADP-ribosyltransferase" evidence="10">
    <location>
        <begin position="20"/>
        <end position="275"/>
    </location>
</feature>
<evidence type="ECO:0000256" key="10">
    <source>
        <dbReference type="RuleBase" id="RU361228"/>
    </source>
</evidence>
<dbReference type="HOGENOM" id="CLU_059744_2_0_1"/>
<dbReference type="Proteomes" id="UP000002852">
    <property type="component" value="Unassembled WGS sequence"/>
</dbReference>
<dbReference type="PANTHER" id="PTHR10339:SF27">
    <property type="entry name" value="NAD(P)(+)--ARGININE ADP-RIBOSYLTRANSFERASE"/>
    <property type="match status" value="1"/>
</dbReference>
<dbReference type="FunCoup" id="M3ZMS5">
    <property type="interactions" value="1116"/>
</dbReference>
<protein>
    <recommendedName>
        <fullName evidence="10">NAD(P)(+)--arginine ADP-ribosyltransferase</fullName>
        <ecNumber evidence="10">2.4.2.31</ecNumber>
    </recommendedName>
    <alternativeName>
        <fullName evidence="10">Mono(ADP-ribosyl)transferase</fullName>
    </alternativeName>
</protein>
<evidence type="ECO:0000256" key="4">
    <source>
        <dbReference type="ARBA" id="ARBA00022695"/>
    </source>
</evidence>
<keyword evidence="2 10" id="KW-0328">Glycosyltransferase</keyword>
<comment type="catalytic activity">
    <reaction evidence="9 10">
        <text>L-arginyl-[protein] + NAD(+) = N(omega)-(ADP-D-ribosyl)-L-arginyl-[protein] + nicotinamide + H(+)</text>
        <dbReference type="Rhea" id="RHEA:19149"/>
        <dbReference type="Rhea" id="RHEA-COMP:10532"/>
        <dbReference type="Rhea" id="RHEA-COMP:15087"/>
        <dbReference type="ChEBI" id="CHEBI:15378"/>
        <dbReference type="ChEBI" id="CHEBI:17154"/>
        <dbReference type="ChEBI" id="CHEBI:29965"/>
        <dbReference type="ChEBI" id="CHEBI:57540"/>
        <dbReference type="ChEBI" id="CHEBI:142554"/>
        <dbReference type="EC" id="2.4.2.31"/>
    </reaction>
</comment>
<dbReference type="eggNOG" id="ENOG502SKQR">
    <property type="taxonomic scope" value="Eukaryota"/>
</dbReference>
<keyword evidence="7 10" id="KW-0520">NAD</keyword>
<dbReference type="Pfam" id="PF01129">
    <property type="entry name" value="ART"/>
    <property type="match status" value="1"/>
</dbReference>
<dbReference type="OMA" id="CFEIATY"/>